<dbReference type="AlphaFoldDB" id="M0CYC3"/>
<keyword evidence="4" id="KW-1185">Reference proteome</keyword>
<accession>M0CYC3</accession>
<gene>
    <name evidence="3" type="ORF">C475_05920</name>
</gene>
<dbReference type="CDD" id="cd02440">
    <property type="entry name" value="AdoMet_MTases"/>
    <property type="match status" value="1"/>
</dbReference>
<sequence length="228" mass="23549">MALGDVGVFHRFARLYDRAMYAADPTTLTAGLDLAERPVERVLDVGGGTGRASRALDVPQSVVLDAARGMLREARGHGLETVQGDAARLPVADQSIDAVLVVDALHHMADADGVVAAAYRALRPGGALVIREFDPTTLRGRGLVAAERLVGFDSRFLAADALADRMAAGGFRASVPDRGFGYTVAGVKPAGTGEEGAPAESADGTTDGARDAEGTADDSRHADAPSNQ</sequence>
<evidence type="ECO:0000313" key="3">
    <source>
        <dbReference type="EMBL" id="ELZ27432.1"/>
    </source>
</evidence>
<keyword evidence="3" id="KW-0808">Transferase</keyword>
<name>M0CYC3_9EURY</name>
<dbReference type="InterPro" id="IPR013216">
    <property type="entry name" value="Methyltransf_11"/>
</dbReference>
<dbReference type="eggNOG" id="arCOG01773">
    <property type="taxonomic scope" value="Archaea"/>
</dbReference>
<dbReference type="Proteomes" id="UP000011626">
    <property type="component" value="Unassembled WGS sequence"/>
</dbReference>
<organism evidence="3 4">
    <name type="scientific">Halosimplex carlsbadense 2-9-1</name>
    <dbReference type="NCBI Taxonomy" id="797114"/>
    <lineage>
        <taxon>Archaea</taxon>
        <taxon>Methanobacteriati</taxon>
        <taxon>Methanobacteriota</taxon>
        <taxon>Stenosarchaea group</taxon>
        <taxon>Halobacteria</taxon>
        <taxon>Halobacteriales</taxon>
        <taxon>Haloarculaceae</taxon>
        <taxon>Halosimplex</taxon>
    </lineage>
</organism>
<evidence type="ECO:0000259" key="2">
    <source>
        <dbReference type="Pfam" id="PF08241"/>
    </source>
</evidence>
<proteinExistence type="predicted"/>
<feature type="compositionally biased region" description="Basic and acidic residues" evidence="1">
    <location>
        <begin position="208"/>
        <end position="228"/>
    </location>
</feature>
<comment type="caution">
    <text evidence="3">The sequence shown here is derived from an EMBL/GenBank/DDBJ whole genome shotgun (WGS) entry which is preliminary data.</text>
</comment>
<evidence type="ECO:0000313" key="4">
    <source>
        <dbReference type="Proteomes" id="UP000011626"/>
    </source>
</evidence>
<dbReference type="PANTHER" id="PTHR43591:SF24">
    <property type="entry name" value="2-METHOXY-6-POLYPRENYL-1,4-BENZOQUINOL METHYLASE, MITOCHONDRIAL"/>
    <property type="match status" value="1"/>
</dbReference>
<dbReference type="SUPFAM" id="SSF53335">
    <property type="entry name" value="S-adenosyl-L-methionine-dependent methyltransferases"/>
    <property type="match status" value="1"/>
</dbReference>
<feature type="domain" description="Methyltransferase type 11" evidence="2">
    <location>
        <begin position="43"/>
        <end position="130"/>
    </location>
</feature>
<dbReference type="PANTHER" id="PTHR43591">
    <property type="entry name" value="METHYLTRANSFERASE"/>
    <property type="match status" value="1"/>
</dbReference>
<dbReference type="Pfam" id="PF08241">
    <property type="entry name" value="Methyltransf_11"/>
    <property type="match status" value="1"/>
</dbReference>
<dbReference type="EMBL" id="AOIU01000013">
    <property type="protein sequence ID" value="ELZ27432.1"/>
    <property type="molecule type" value="Genomic_DNA"/>
</dbReference>
<dbReference type="Gene3D" id="3.40.50.150">
    <property type="entry name" value="Vaccinia Virus protein VP39"/>
    <property type="match status" value="1"/>
</dbReference>
<protein>
    <submittedName>
        <fullName evidence="3">Methyl transferase-like protein</fullName>
    </submittedName>
</protein>
<dbReference type="InterPro" id="IPR029063">
    <property type="entry name" value="SAM-dependent_MTases_sf"/>
</dbReference>
<dbReference type="STRING" id="797114.C475_05920"/>
<dbReference type="OrthoDB" id="1018at2157"/>
<reference evidence="3 4" key="1">
    <citation type="journal article" date="2014" name="PLoS Genet.">
        <title>Phylogenetically driven sequencing of extremely halophilic archaea reveals strategies for static and dynamic osmo-response.</title>
        <authorList>
            <person name="Becker E.A."/>
            <person name="Seitzer P.M."/>
            <person name="Tritt A."/>
            <person name="Larsen D."/>
            <person name="Krusor M."/>
            <person name="Yao A.I."/>
            <person name="Wu D."/>
            <person name="Madern D."/>
            <person name="Eisen J.A."/>
            <person name="Darling A.E."/>
            <person name="Facciotti M.T."/>
        </authorList>
    </citation>
    <scope>NUCLEOTIDE SEQUENCE [LARGE SCALE GENOMIC DNA]</scope>
    <source>
        <strain evidence="3 4">2-9-1</strain>
    </source>
</reference>
<dbReference type="GO" id="GO:0008757">
    <property type="term" value="F:S-adenosylmethionine-dependent methyltransferase activity"/>
    <property type="evidence" value="ECO:0007669"/>
    <property type="project" value="InterPro"/>
</dbReference>
<feature type="region of interest" description="Disordered" evidence="1">
    <location>
        <begin position="186"/>
        <end position="228"/>
    </location>
</feature>
<evidence type="ECO:0000256" key="1">
    <source>
        <dbReference type="SAM" id="MobiDB-lite"/>
    </source>
</evidence>